<dbReference type="AlphaFoldDB" id="A0A9D9DG73"/>
<evidence type="ECO:0000313" key="3">
    <source>
        <dbReference type="Proteomes" id="UP000823634"/>
    </source>
</evidence>
<dbReference type="PIRSF" id="PIRSF019587">
    <property type="entry name" value="PGPase"/>
    <property type="match status" value="1"/>
</dbReference>
<reference evidence="2" key="2">
    <citation type="journal article" date="2021" name="PeerJ">
        <title>Extensive microbial diversity within the chicken gut microbiome revealed by metagenomics and culture.</title>
        <authorList>
            <person name="Gilroy R."/>
            <person name="Ravi A."/>
            <person name="Getino M."/>
            <person name="Pursley I."/>
            <person name="Horton D.L."/>
            <person name="Alikhan N.F."/>
            <person name="Baker D."/>
            <person name="Gharbi K."/>
            <person name="Hall N."/>
            <person name="Watson M."/>
            <person name="Adriaenssens E.M."/>
            <person name="Foster-Nyarko E."/>
            <person name="Jarju S."/>
            <person name="Secka A."/>
            <person name="Antonio M."/>
            <person name="Oren A."/>
            <person name="Chaudhuri R.R."/>
            <person name="La Ragione R."/>
            <person name="Hildebrand F."/>
            <person name="Pallen M.J."/>
        </authorList>
    </citation>
    <scope>NUCLEOTIDE SEQUENCE</scope>
    <source>
        <strain evidence="2">17113</strain>
    </source>
</reference>
<dbReference type="InterPro" id="IPR007686">
    <property type="entry name" value="YutG/PgpA"/>
</dbReference>
<dbReference type="Gene3D" id="1.10.3760.10">
    <property type="entry name" value="PgpA-like"/>
    <property type="match status" value="1"/>
</dbReference>
<feature type="domain" description="YutG/PgpA" evidence="1">
    <location>
        <begin position="20"/>
        <end position="161"/>
    </location>
</feature>
<dbReference type="SUPFAM" id="SSF101307">
    <property type="entry name" value="YutG-like"/>
    <property type="match status" value="1"/>
</dbReference>
<dbReference type="GO" id="GO:0006629">
    <property type="term" value="P:lipid metabolic process"/>
    <property type="evidence" value="ECO:0007669"/>
    <property type="project" value="InterPro"/>
</dbReference>
<evidence type="ECO:0000259" key="1">
    <source>
        <dbReference type="Pfam" id="PF04608"/>
    </source>
</evidence>
<dbReference type="Proteomes" id="UP000823634">
    <property type="component" value="Unassembled WGS sequence"/>
</dbReference>
<organism evidence="2 3">
    <name type="scientific">Candidatus Alloenteromonas pullistercoris</name>
    <dbReference type="NCBI Taxonomy" id="2840785"/>
    <lineage>
        <taxon>Bacteria</taxon>
        <taxon>Bacillati</taxon>
        <taxon>Bacillota</taxon>
        <taxon>Bacillota incertae sedis</taxon>
        <taxon>Candidatus Alloenteromonas</taxon>
    </lineage>
</organism>
<name>A0A9D9DG73_9FIRM</name>
<dbReference type="EMBL" id="JADINA010000012">
    <property type="protein sequence ID" value="MBO8425998.1"/>
    <property type="molecule type" value="Genomic_DNA"/>
</dbReference>
<comment type="caution">
    <text evidence="2">The sequence shown here is derived from an EMBL/GenBank/DDBJ whole genome shotgun (WGS) entry which is preliminary data.</text>
</comment>
<dbReference type="Pfam" id="PF04608">
    <property type="entry name" value="PgpA"/>
    <property type="match status" value="1"/>
</dbReference>
<reference evidence="2" key="1">
    <citation type="submission" date="2020-10" db="EMBL/GenBank/DDBJ databases">
        <authorList>
            <person name="Gilroy R."/>
        </authorList>
    </citation>
    <scope>NUCLEOTIDE SEQUENCE</scope>
    <source>
        <strain evidence="2">17113</strain>
    </source>
</reference>
<dbReference type="InterPro" id="IPR036681">
    <property type="entry name" value="PgpA-like_sf"/>
</dbReference>
<proteinExistence type="predicted"/>
<protein>
    <submittedName>
        <fullName evidence="2">Phosphatidylglycerophosphatase A</fullName>
    </submittedName>
</protein>
<sequence>MAALDLREHCIGLLAQRGVLVADLAECAVFLQKAHFRSIDAKEMEDSVLDVLGKREVQYAIMTGIALDKMAEEGKIDDPLLEEMIMTDEGLYGIDEVLAYSICNVYGSIALTNFGFIDKAKYGIVGELNQKVNGSYPGHCHTFLDDIAGAIAASAAARFAHAHQGDEI</sequence>
<dbReference type="GO" id="GO:0008962">
    <property type="term" value="F:phosphatidylglycerophosphatase activity"/>
    <property type="evidence" value="ECO:0007669"/>
    <property type="project" value="InterPro"/>
</dbReference>
<dbReference type="InterPro" id="IPR026038">
    <property type="entry name" value="Put_PGPase"/>
</dbReference>
<accession>A0A9D9DG73</accession>
<gene>
    <name evidence="2" type="ORF">IAC61_01590</name>
</gene>
<evidence type="ECO:0000313" key="2">
    <source>
        <dbReference type="EMBL" id="MBO8425998.1"/>
    </source>
</evidence>